<feature type="transmembrane region" description="Helical" evidence="6">
    <location>
        <begin position="301"/>
        <end position="320"/>
    </location>
</feature>
<evidence type="ECO:0000313" key="7">
    <source>
        <dbReference type="EMBL" id="AXA37356.1"/>
    </source>
</evidence>
<sequence length="343" mass="39317">MKNPIIKRIIWILIFAVLFYTAFVIWSDARKNVQTLRQFPWRHLPLILGAVLMNLWIRELKWDYFRRMAGIRVPRFGSFLVFFSGYSMCISPGRVGELIKPFMYKEYFDQKMRRTVPLVFCERLSDLLGMIVLAGAALSGFATAVQSHNDQSWLTSSFIYGFLIFSAAFMVVLVWVLRQKRWFYGLLFALGKVGALRKVMHKMRKVYYATYPLLTVRNLAITTGLAAFSWSFECLALYWILHGVGATSVTFSQATFIFCMATIFGGFLFFLPGGIGGFETTMAIMLSILGVPPYQSAPAVILIRFCTLFFSVALGFLFILMTSLKYHKGLEWEEFEHADSEAM</sequence>
<feature type="transmembrane region" description="Helical" evidence="6">
    <location>
        <begin position="157"/>
        <end position="176"/>
    </location>
</feature>
<dbReference type="Pfam" id="PF03706">
    <property type="entry name" value="LPG_synthase_TM"/>
    <property type="match status" value="1"/>
</dbReference>
<evidence type="ECO:0000256" key="4">
    <source>
        <dbReference type="ARBA" id="ARBA00022989"/>
    </source>
</evidence>
<keyword evidence="5 6" id="KW-0472">Membrane</keyword>
<feature type="transmembrane region" description="Helical" evidence="6">
    <location>
        <begin position="127"/>
        <end position="145"/>
    </location>
</feature>
<keyword evidence="2" id="KW-1003">Cell membrane</keyword>
<keyword evidence="3 6" id="KW-0812">Transmembrane</keyword>
<evidence type="ECO:0000256" key="3">
    <source>
        <dbReference type="ARBA" id="ARBA00022692"/>
    </source>
</evidence>
<accession>A0A2Z4Y8J9</accession>
<feature type="transmembrane region" description="Helical" evidence="6">
    <location>
        <begin position="278"/>
        <end position="295"/>
    </location>
</feature>
<dbReference type="InterPro" id="IPR022791">
    <property type="entry name" value="L-PG_synthase/AglD"/>
</dbReference>
<organism evidence="7 8">
    <name type="scientific">Sumerlaea chitinivorans</name>
    <dbReference type="NCBI Taxonomy" id="2250252"/>
    <lineage>
        <taxon>Bacteria</taxon>
        <taxon>Candidatus Sumerlaeota</taxon>
        <taxon>Candidatus Sumerlaeia</taxon>
        <taxon>Candidatus Sumerlaeales</taxon>
        <taxon>Candidatus Sumerlaeaceae</taxon>
        <taxon>Candidatus Sumerlaea</taxon>
    </lineage>
</organism>
<dbReference type="GO" id="GO:0005886">
    <property type="term" value="C:plasma membrane"/>
    <property type="evidence" value="ECO:0007669"/>
    <property type="project" value="UniProtKB-SubCell"/>
</dbReference>
<proteinExistence type="predicted"/>
<gene>
    <name evidence="7" type="ORF">BRCON_2614</name>
</gene>
<dbReference type="AlphaFoldDB" id="A0A2Z4Y8J9"/>
<dbReference type="PANTHER" id="PTHR39087">
    <property type="entry name" value="UPF0104 MEMBRANE PROTEIN MJ1595"/>
    <property type="match status" value="1"/>
</dbReference>
<feature type="transmembrane region" description="Helical" evidence="6">
    <location>
        <begin position="39"/>
        <end position="57"/>
    </location>
</feature>
<dbReference type="PANTHER" id="PTHR39087:SF2">
    <property type="entry name" value="UPF0104 MEMBRANE PROTEIN MJ1595"/>
    <property type="match status" value="1"/>
</dbReference>
<dbReference type="KEGG" id="schv:BRCON_2614"/>
<dbReference type="Proteomes" id="UP000262583">
    <property type="component" value="Chromosome"/>
</dbReference>
<evidence type="ECO:0000313" key="8">
    <source>
        <dbReference type="Proteomes" id="UP000262583"/>
    </source>
</evidence>
<protein>
    <submittedName>
        <fullName evidence="7">Integral membrane protein</fullName>
    </submittedName>
</protein>
<name>A0A2Z4Y8J9_SUMC1</name>
<feature type="transmembrane region" description="Helical" evidence="6">
    <location>
        <begin position="9"/>
        <end position="27"/>
    </location>
</feature>
<comment type="subcellular location">
    <subcellularLocation>
        <location evidence="1">Cell membrane</location>
        <topology evidence="1">Multi-pass membrane protein</topology>
    </subcellularLocation>
</comment>
<dbReference type="EMBL" id="CP030759">
    <property type="protein sequence ID" value="AXA37356.1"/>
    <property type="molecule type" value="Genomic_DNA"/>
</dbReference>
<keyword evidence="4 6" id="KW-1133">Transmembrane helix</keyword>
<evidence type="ECO:0000256" key="5">
    <source>
        <dbReference type="ARBA" id="ARBA00023136"/>
    </source>
</evidence>
<evidence type="ECO:0000256" key="2">
    <source>
        <dbReference type="ARBA" id="ARBA00022475"/>
    </source>
</evidence>
<evidence type="ECO:0000256" key="1">
    <source>
        <dbReference type="ARBA" id="ARBA00004651"/>
    </source>
</evidence>
<reference evidence="7 8" key="1">
    <citation type="submission" date="2018-05" db="EMBL/GenBank/DDBJ databases">
        <title>A metagenomic window into the 2 km-deep terrestrial subsurface aquifer revealed taxonomically and functionally diverse microbial community comprising novel uncultured bacterial lineages.</title>
        <authorList>
            <person name="Kadnikov V.V."/>
            <person name="Mardanov A.V."/>
            <person name="Beletsky A.V."/>
            <person name="Banks D."/>
            <person name="Pimenov N.V."/>
            <person name="Frank Y.A."/>
            <person name="Karnachuk O.V."/>
            <person name="Ravin N.V."/>
        </authorList>
    </citation>
    <scope>NUCLEOTIDE SEQUENCE [LARGE SCALE GENOMIC DNA]</scope>
    <source>
        <strain evidence="7">BY</strain>
    </source>
</reference>
<dbReference type="NCBIfam" id="TIGR00374">
    <property type="entry name" value="flippase-like domain"/>
    <property type="match status" value="1"/>
</dbReference>
<evidence type="ECO:0000256" key="6">
    <source>
        <dbReference type="SAM" id="Phobius"/>
    </source>
</evidence>